<feature type="region of interest" description="Disordered" evidence="1">
    <location>
        <begin position="1"/>
        <end position="133"/>
    </location>
</feature>
<evidence type="ECO:0000313" key="3">
    <source>
        <dbReference type="Proteomes" id="UP001562354"/>
    </source>
</evidence>
<feature type="compositionally biased region" description="Low complexity" evidence="1">
    <location>
        <begin position="255"/>
        <end position="266"/>
    </location>
</feature>
<protein>
    <submittedName>
        <fullName evidence="2">Uncharacterized protein</fullName>
    </submittedName>
</protein>
<proteinExistence type="predicted"/>
<comment type="caution">
    <text evidence="2">The sequence shown here is derived from an EMBL/GenBank/DDBJ whole genome shotgun (WGS) entry which is preliminary data.</text>
</comment>
<dbReference type="GeneID" id="95977019"/>
<dbReference type="RefSeq" id="XP_069199277.1">
    <property type="nucleotide sequence ID" value="XM_069342774.1"/>
</dbReference>
<feature type="compositionally biased region" description="Low complexity" evidence="1">
    <location>
        <begin position="317"/>
        <end position="332"/>
    </location>
</feature>
<organism evidence="2 3">
    <name type="scientific">Neodothiora populina</name>
    <dbReference type="NCBI Taxonomy" id="2781224"/>
    <lineage>
        <taxon>Eukaryota</taxon>
        <taxon>Fungi</taxon>
        <taxon>Dikarya</taxon>
        <taxon>Ascomycota</taxon>
        <taxon>Pezizomycotina</taxon>
        <taxon>Dothideomycetes</taxon>
        <taxon>Dothideomycetidae</taxon>
        <taxon>Dothideales</taxon>
        <taxon>Dothioraceae</taxon>
        <taxon>Neodothiora</taxon>
    </lineage>
</organism>
<feature type="compositionally biased region" description="Basic and acidic residues" evidence="1">
    <location>
        <begin position="238"/>
        <end position="249"/>
    </location>
</feature>
<accession>A0ABR3PA90</accession>
<name>A0ABR3PA90_9PEZI</name>
<evidence type="ECO:0000256" key="1">
    <source>
        <dbReference type="SAM" id="MobiDB-lite"/>
    </source>
</evidence>
<dbReference type="EMBL" id="JBFMKM010000012">
    <property type="protein sequence ID" value="KAL1303001.1"/>
    <property type="molecule type" value="Genomic_DNA"/>
</dbReference>
<feature type="compositionally biased region" description="Low complexity" evidence="1">
    <location>
        <begin position="108"/>
        <end position="127"/>
    </location>
</feature>
<dbReference type="Proteomes" id="UP001562354">
    <property type="component" value="Unassembled WGS sequence"/>
</dbReference>
<feature type="compositionally biased region" description="Low complexity" evidence="1">
    <location>
        <begin position="74"/>
        <end position="95"/>
    </location>
</feature>
<evidence type="ECO:0000313" key="2">
    <source>
        <dbReference type="EMBL" id="KAL1303001.1"/>
    </source>
</evidence>
<gene>
    <name evidence="2" type="ORF">AAFC00_003317</name>
</gene>
<keyword evidence="3" id="KW-1185">Reference proteome</keyword>
<feature type="region of interest" description="Disordered" evidence="1">
    <location>
        <begin position="232"/>
        <end position="416"/>
    </location>
</feature>
<feature type="compositionally biased region" description="Polar residues" evidence="1">
    <location>
        <begin position="47"/>
        <end position="66"/>
    </location>
</feature>
<feature type="compositionally biased region" description="Basic and acidic residues" evidence="1">
    <location>
        <begin position="380"/>
        <end position="398"/>
    </location>
</feature>
<sequence length="416" mass="44081">MAASVDYHHTPSFTSSIPHRRPLPAGAHPQFPPVVVQPDQFSHARSRTLSSNVLPPSPYPQYTASMVPNVPPQSSNRRTLSNATTSTTASSNASLGTPPSNARPLSQAPSSYASSIRRSTSSRSGASQGPPGSYVALLRKQKATVWCDRAQHEDPRLLAQQRAAKMRAQAEMVGGAKSHLATGRNHNSGSGGITGVRSKIRHHGAVKASAYSGGLGTQGNLSGAGVPMRLSASEVDDEKNSENGEDVHERRYHQRNGSGRSSLGSNHRTQSGHFSVNGVVAPTPGMAIRTRGSNASTPPGTSPVDARRNSLPLSQHMPSSTPTSTAEETPMPDMYASSRADYFTQRGSNGGSGSNSGSSSEERFGDVSALHQYGGQAEQQQKKTSDELRRRGSVDDRTMTMSGVRLFVANPDMDSD</sequence>
<reference evidence="2 3" key="1">
    <citation type="submission" date="2024-07" db="EMBL/GenBank/DDBJ databases">
        <title>Draft sequence of the Neodothiora populina.</title>
        <authorList>
            <person name="Drown D.D."/>
            <person name="Schuette U.S."/>
            <person name="Buechlein A.B."/>
            <person name="Rusch D.R."/>
            <person name="Winton L.W."/>
            <person name="Adams G.A."/>
        </authorList>
    </citation>
    <scope>NUCLEOTIDE SEQUENCE [LARGE SCALE GENOMIC DNA]</scope>
    <source>
        <strain evidence="2 3">CPC 39397</strain>
    </source>
</reference>